<dbReference type="EMBL" id="QPGA01000011">
    <property type="protein sequence ID" value="RDE51102.1"/>
    <property type="molecule type" value="Genomic_DNA"/>
</dbReference>
<dbReference type="AlphaFoldDB" id="A0A369XQR7"/>
<name>A0A369XQR7_9PROT</name>
<evidence type="ECO:0000313" key="2">
    <source>
        <dbReference type="Proteomes" id="UP000253831"/>
    </source>
</evidence>
<accession>A0A369XQR7</accession>
<protein>
    <submittedName>
        <fullName evidence="1">Uncharacterized protein</fullName>
    </submittedName>
</protein>
<dbReference type="Proteomes" id="UP000253831">
    <property type="component" value="Unassembled WGS sequence"/>
</dbReference>
<comment type="caution">
    <text evidence="1">The sequence shown here is derived from an EMBL/GenBank/DDBJ whole genome shotgun (WGS) entry which is preliminary data.</text>
</comment>
<sequence>MQKGRSALRPGLVQQTDQIVAAHDLSLFVRTRQTNMPLVGFFDILGTREAVIGGRFSDLTALDFSGPPGLAATVFPSIRVAVFSDSVVVSAEDSDERSFLGAVALMYGQWNADFVLVRGGIATGDIRWVDYKPADEVFSTCRNFVCSRVYGSALVLAYELEQRSGPGAIPFLSELAANILSDLEPNAVLGGIVPMLCWATEREANTLLGYAEVNLEHELNQGAARRHGLATHSYWLQVAAQRKYLAVRQA</sequence>
<organism evidence="1 2">
    <name type="scientific">Candidatus Accumulibacter meliphilus</name>
    <dbReference type="NCBI Taxonomy" id="2211374"/>
    <lineage>
        <taxon>Bacteria</taxon>
        <taxon>Pseudomonadati</taxon>
        <taxon>Pseudomonadota</taxon>
        <taxon>Betaproteobacteria</taxon>
        <taxon>Candidatus Accumulibacter</taxon>
    </lineage>
</organism>
<proteinExistence type="predicted"/>
<reference evidence="1 2" key="1">
    <citation type="submission" date="2018-05" db="EMBL/GenBank/DDBJ databases">
        <title>Integrated omic analyses show evidence that a Ca. Accumulibacter phosphatis strain performs denitrification under micro-aerobic conditions.</title>
        <authorList>
            <person name="Camejo P.Y."/>
            <person name="Katherine M.D."/>
            <person name="Daniel N.R."/>
        </authorList>
    </citation>
    <scope>NUCLEOTIDE SEQUENCE [LARGE SCALE GENOMIC DNA]</scope>
    <source>
        <strain evidence="1">UW-LDO-IC</strain>
    </source>
</reference>
<gene>
    <name evidence="1" type="ORF">DVS81_08145</name>
</gene>
<evidence type="ECO:0000313" key="1">
    <source>
        <dbReference type="EMBL" id="RDE51102.1"/>
    </source>
</evidence>